<evidence type="ECO:0000313" key="2">
    <source>
        <dbReference type="Proteomes" id="UP001155241"/>
    </source>
</evidence>
<dbReference type="InterPro" id="IPR058120">
    <property type="entry name" value="MADS7"/>
</dbReference>
<proteinExistence type="predicted"/>
<dbReference type="Pfam" id="PF26611">
    <property type="entry name" value="MAD7"/>
    <property type="match status" value="1"/>
</dbReference>
<dbReference type="RefSeq" id="WP_252850765.1">
    <property type="nucleotide sequence ID" value="NZ_JAMXLR010000006.1"/>
</dbReference>
<protein>
    <submittedName>
        <fullName evidence="1">Uncharacterized protein</fullName>
    </submittedName>
</protein>
<dbReference type="NCBIfam" id="NF047733">
    <property type="entry name" value="antiphage_MADS7"/>
    <property type="match status" value="1"/>
</dbReference>
<evidence type="ECO:0000313" key="1">
    <source>
        <dbReference type="EMBL" id="MCO6042669.1"/>
    </source>
</evidence>
<accession>A0A9X2F6H9</accession>
<reference evidence="1" key="1">
    <citation type="submission" date="2022-06" db="EMBL/GenBank/DDBJ databases">
        <title>Aeoliella straminimaris, a novel planctomycete from sediments.</title>
        <authorList>
            <person name="Vitorino I.R."/>
            <person name="Lage O.M."/>
        </authorList>
    </citation>
    <scope>NUCLEOTIDE SEQUENCE</scope>
    <source>
        <strain evidence="1">ICT_H6.2</strain>
    </source>
</reference>
<sequence length="586" mass="67281">MAKKKATSPLTRNQKLFQMPHLYPVDANNLDVDEAMSRLFIYLRTGGRLIRRSDKVVFDAKLCEDAETPKAVLEAVLEENGHLFDGVGDDRRDLLSSWLESHFAIMSRRGKSAGGAYRMAGLRPLHFMVIKLFNPNVKGQDRRLSQFFYNALKDDPTLTSAPDSLMRQFFEIGARRHGDNDYRVDENALKQLATDHKLDIELLFLLRLLQPFDTDKYSTKKDDQVADTEFLCPEQIDLMKQDLKLLFLYKDCIPRRELINYMTTLMVFHAALYFYQIVRIANHMIEHGKLPEPQGEQPQPGDPRSHAPFTLDIFCDMAGGHHEQVDSIAKQRFTEHFKDVEKYFKSAYLMKKLEEFAGGYLTPDQKKGGGKAYIELLLKGYLNHKDIDGYFARDIQAIRQAGYDEESGEFNPDVERIIAICNGRGLNRLQTFVEILYHFQYSTLREQHRKLISGLCGNELDRGFMAGRGRARRKYVIGNELLEVLIQLAALEKRESDNKWQTRPMPIRKFVDWLGGRYGLLIDTLGPNGEESEQNNRALAANYEALKTRLRQLGFFTDLADASNSQVIEPRFHIVSGEMEDTLSGA</sequence>
<gene>
    <name evidence="1" type="ORF">NG895_02005</name>
</gene>
<name>A0A9X2F6H9_9BACT</name>
<dbReference type="EMBL" id="JAMXLR010000006">
    <property type="protein sequence ID" value="MCO6042669.1"/>
    <property type="molecule type" value="Genomic_DNA"/>
</dbReference>
<dbReference type="AlphaFoldDB" id="A0A9X2F6H9"/>
<comment type="caution">
    <text evidence="1">The sequence shown here is derived from an EMBL/GenBank/DDBJ whole genome shotgun (WGS) entry which is preliminary data.</text>
</comment>
<dbReference type="Proteomes" id="UP001155241">
    <property type="component" value="Unassembled WGS sequence"/>
</dbReference>
<organism evidence="1 2">
    <name type="scientific">Aeoliella straminimaris</name>
    <dbReference type="NCBI Taxonomy" id="2954799"/>
    <lineage>
        <taxon>Bacteria</taxon>
        <taxon>Pseudomonadati</taxon>
        <taxon>Planctomycetota</taxon>
        <taxon>Planctomycetia</taxon>
        <taxon>Pirellulales</taxon>
        <taxon>Lacipirellulaceae</taxon>
        <taxon>Aeoliella</taxon>
    </lineage>
</organism>
<keyword evidence="2" id="KW-1185">Reference proteome</keyword>